<reference evidence="2" key="1">
    <citation type="journal article" date="2016" name="Nature">
        <title>Genome evolution in the allotetraploid frog Xenopus laevis.</title>
        <authorList>
            <person name="Session A.M."/>
            <person name="Uno Y."/>
            <person name="Kwon T."/>
            <person name="Chapman J.A."/>
            <person name="Toyoda A."/>
            <person name="Takahashi S."/>
            <person name="Fukui A."/>
            <person name="Hikosaka A."/>
            <person name="Suzuki A."/>
            <person name="Kondo M."/>
            <person name="van Heeringen S.J."/>
            <person name="Quigley I."/>
            <person name="Heinz S."/>
            <person name="Ogino H."/>
            <person name="Ochi H."/>
            <person name="Hellsten U."/>
            <person name="Lyons J.B."/>
            <person name="Simakov O."/>
            <person name="Putnam N."/>
            <person name="Stites J."/>
            <person name="Kuroki Y."/>
            <person name="Tanaka T."/>
            <person name="Michiue T."/>
            <person name="Watanabe M."/>
            <person name="Bogdanovic O."/>
            <person name="Lister R."/>
            <person name="Georgiou G."/>
            <person name="Paranjpe S.S."/>
            <person name="van Kruijsbergen I."/>
            <person name="Shu S."/>
            <person name="Carlson J."/>
            <person name="Kinoshita T."/>
            <person name="Ohta Y."/>
            <person name="Mawaribuchi S."/>
            <person name="Jenkins J."/>
            <person name="Grimwood J."/>
            <person name="Schmutz J."/>
            <person name="Mitros T."/>
            <person name="Mozaffari S.V."/>
            <person name="Suzuki Y."/>
            <person name="Haramoto Y."/>
            <person name="Yamamoto T.S."/>
            <person name="Takagi C."/>
            <person name="Heald R."/>
            <person name="Miller K."/>
            <person name="Haudenschild C."/>
            <person name="Kitzman J."/>
            <person name="Nakayama T."/>
            <person name="Izutsu Y."/>
            <person name="Robert J."/>
            <person name="Fortriede J."/>
            <person name="Burns K."/>
            <person name="Lotay V."/>
            <person name="Karimi K."/>
            <person name="Yasuoka Y."/>
            <person name="Dichmann D.S."/>
            <person name="Flajnik M.F."/>
            <person name="Houston D.W."/>
            <person name="Shendure J."/>
            <person name="DuPasquier L."/>
            <person name="Vize P.D."/>
            <person name="Zorn A.M."/>
            <person name="Ito M."/>
            <person name="Marcotte E.M."/>
            <person name="Wallingford J.B."/>
            <person name="Ito Y."/>
            <person name="Asashima M."/>
            <person name="Ueno N."/>
            <person name="Matsuda Y."/>
            <person name="Veenstra G.J."/>
            <person name="Fujiyama A."/>
            <person name="Harland R.M."/>
            <person name="Taira M."/>
            <person name="Rokhsar D.S."/>
        </authorList>
    </citation>
    <scope>NUCLEOTIDE SEQUENCE [LARGE SCALE GENOMIC DNA]</scope>
    <source>
        <strain evidence="2">J</strain>
    </source>
</reference>
<name>A0A974HPK0_XENLA</name>
<gene>
    <name evidence="1" type="ORF">XELAEV_18023719mg</name>
</gene>
<dbReference type="PANTHER" id="PTHR21301:SF12">
    <property type="match status" value="1"/>
</dbReference>
<dbReference type="Gene3D" id="3.40.1440.10">
    <property type="entry name" value="GIY-YIG endonuclease"/>
    <property type="match status" value="1"/>
</dbReference>
<evidence type="ECO:0000313" key="2">
    <source>
        <dbReference type="Proteomes" id="UP000694892"/>
    </source>
</evidence>
<dbReference type="AlphaFoldDB" id="A0A974HPK0"/>
<protein>
    <recommendedName>
        <fullName evidence="3">GIY-YIG domain-containing protein</fullName>
    </recommendedName>
</protein>
<dbReference type="EMBL" id="CM004472">
    <property type="protein sequence ID" value="OCT85550.1"/>
    <property type="molecule type" value="Genomic_DNA"/>
</dbReference>
<dbReference type="PANTHER" id="PTHR21301">
    <property type="entry name" value="REVERSE TRANSCRIPTASE"/>
    <property type="match status" value="1"/>
</dbReference>
<evidence type="ECO:0000313" key="1">
    <source>
        <dbReference type="EMBL" id="OCT85550.1"/>
    </source>
</evidence>
<sequence length="98" mass="11602">MLYVGKTIRSVNTRIKEHKGNIRNFKKDTYTDTPVSRHFFSSNSICQLKWKVLEVVPKPVRGGDWNKKRLQREARWIRHLDSVIPHGMNDQYSLSCFL</sequence>
<proteinExistence type="predicted"/>
<dbReference type="Proteomes" id="UP000694892">
    <property type="component" value="Chromosome 4L"/>
</dbReference>
<dbReference type="InterPro" id="IPR035901">
    <property type="entry name" value="GIY-YIG_endonuc_sf"/>
</dbReference>
<accession>A0A974HPK0</accession>
<evidence type="ECO:0008006" key="3">
    <source>
        <dbReference type="Google" id="ProtNLM"/>
    </source>
</evidence>
<organism evidence="1 2">
    <name type="scientific">Xenopus laevis</name>
    <name type="common">African clawed frog</name>
    <dbReference type="NCBI Taxonomy" id="8355"/>
    <lineage>
        <taxon>Eukaryota</taxon>
        <taxon>Metazoa</taxon>
        <taxon>Chordata</taxon>
        <taxon>Craniata</taxon>
        <taxon>Vertebrata</taxon>
        <taxon>Euteleostomi</taxon>
        <taxon>Amphibia</taxon>
        <taxon>Batrachia</taxon>
        <taxon>Anura</taxon>
        <taxon>Pipoidea</taxon>
        <taxon>Pipidae</taxon>
        <taxon>Xenopodinae</taxon>
        <taxon>Xenopus</taxon>
        <taxon>Xenopus</taxon>
    </lineage>
</organism>